<protein>
    <submittedName>
        <fullName evidence="10">ABC transporter permease</fullName>
    </submittedName>
</protein>
<sequence>MNRSLATRLSRLAQYGFLGLLFAFIATPMLVIVVFSFDANRFPTIPWGGFSLEWHRAILDDPMIRDAFLNSIKVGFGTAVLSTALGFAAAYIDFRYRFRLKLPFVLLVAVPPAVPATILGMAMLAFLSRIGLFGRLETVMACHVAIATSFSMAIIRLRLNDLSRDLEPAAWNLGASPAAALVHVVLPFCKPALIASFFLSAAVSFDEFLIAWFVGGVHETLPVRILNLLQGQVNPKINAIGAVVLVVSIALVLIAQRFTGVRAGRRPSPDPGE</sequence>
<evidence type="ECO:0000259" key="9">
    <source>
        <dbReference type="PROSITE" id="PS50928"/>
    </source>
</evidence>
<dbReference type="InterPro" id="IPR000515">
    <property type="entry name" value="MetI-like"/>
</dbReference>
<evidence type="ECO:0000313" key="10">
    <source>
        <dbReference type="EMBL" id="MCK0206468.1"/>
    </source>
</evidence>
<evidence type="ECO:0000256" key="3">
    <source>
        <dbReference type="ARBA" id="ARBA00022448"/>
    </source>
</evidence>
<name>A0ABT0DGQ7_9HYPH</name>
<evidence type="ECO:0000256" key="1">
    <source>
        <dbReference type="ARBA" id="ARBA00004651"/>
    </source>
</evidence>
<feature type="domain" description="ABC transmembrane type-1" evidence="9">
    <location>
        <begin position="68"/>
        <end position="255"/>
    </location>
</feature>
<feature type="transmembrane region" description="Helical" evidence="8">
    <location>
        <begin position="169"/>
        <end position="186"/>
    </location>
</feature>
<comment type="similarity">
    <text evidence="2">Belongs to the binding-protein-dependent transport system permease family. CysTW subfamily.</text>
</comment>
<keyword evidence="6 8" id="KW-1133">Transmembrane helix</keyword>
<dbReference type="InterPro" id="IPR035906">
    <property type="entry name" value="MetI-like_sf"/>
</dbReference>
<comment type="caution">
    <text evidence="10">The sequence shown here is derived from an EMBL/GenBank/DDBJ whole genome shotgun (WGS) entry which is preliminary data.</text>
</comment>
<dbReference type="PANTHER" id="PTHR43848:SF2">
    <property type="entry name" value="PUTRESCINE TRANSPORT SYSTEM PERMEASE PROTEIN POTI"/>
    <property type="match status" value="1"/>
</dbReference>
<evidence type="ECO:0000256" key="7">
    <source>
        <dbReference type="ARBA" id="ARBA00023136"/>
    </source>
</evidence>
<keyword evidence="5 8" id="KW-0812">Transmembrane</keyword>
<dbReference type="CDD" id="cd06261">
    <property type="entry name" value="TM_PBP2"/>
    <property type="match status" value="1"/>
</dbReference>
<comment type="subcellular location">
    <subcellularLocation>
        <location evidence="1 8">Cell membrane</location>
        <topology evidence="1 8">Multi-pass membrane protein</topology>
    </subcellularLocation>
</comment>
<feature type="transmembrane region" description="Helical" evidence="8">
    <location>
        <begin position="138"/>
        <end position="157"/>
    </location>
</feature>
<evidence type="ECO:0000256" key="6">
    <source>
        <dbReference type="ARBA" id="ARBA00022989"/>
    </source>
</evidence>
<evidence type="ECO:0000256" key="5">
    <source>
        <dbReference type="ARBA" id="ARBA00022692"/>
    </source>
</evidence>
<feature type="transmembrane region" description="Helical" evidence="8">
    <location>
        <begin position="72"/>
        <end position="92"/>
    </location>
</feature>
<dbReference type="InterPro" id="IPR051789">
    <property type="entry name" value="Bact_Polyamine_Transport"/>
</dbReference>
<feature type="transmembrane region" description="Helical" evidence="8">
    <location>
        <begin position="237"/>
        <end position="258"/>
    </location>
</feature>
<gene>
    <name evidence="10" type="ORF">MWN33_00295</name>
</gene>
<accession>A0ABT0DGQ7</accession>
<feature type="transmembrane region" description="Helical" evidence="8">
    <location>
        <begin position="12"/>
        <end position="37"/>
    </location>
</feature>
<dbReference type="EMBL" id="JALKCG010000001">
    <property type="protein sequence ID" value="MCK0206468.1"/>
    <property type="molecule type" value="Genomic_DNA"/>
</dbReference>
<reference evidence="11" key="1">
    <citation type="submission" date="2023-07" db="EMBL/GenBank/DDBJ databases">
        <title>Ancylobacter moscoviensis sp. nov., facultatively methylotrophic bacteria from activated sludge and the reclassification of Starkeya novella (Starkey 1934) Kelly et al. 2000 as Ancylobacter novellus comb. nov., Starkeya koreensis Im et al. 2006 as Ancylobacter koreensis comb.nov., Angulomicrobium tetraedrale Vasil'eva et al. 1986 as Ancylobacter tetraedralis comb. nov., Angulomicrobium amanitiforme Fritz et al. 2004 as Ancylobacter amanitiformis comb. nov. and Methylorhabdus multivorans Doronina et al. 1996 as Ancylobacter multivorans comb. nov. and emended description of the genus Ancylobacter.</title>
        <authorList>
            <person name="Doronina N."/>
            <person name="Chemodurova A."/>
            <person name="Grouzdev D."/>
            <person name="Koziaeva V."/>
            <person name="Shi W."/>
            <person name="Wu L."/>
            <person name="Kaparullina E."/>
        </authorList>
    </citation>
    <scope>NUCLEOTIDE SEQUENCE [LARGE SCALE GENOMIC DNA]</scope>
    <source>
        <strain evidence="11">Jip08</strain>
    </source>
</reference>
<evidence type="ECO:0000256" key="2">
    <source>
        <dbReference type="ARBA" id="ARBA00007069"/>
    </source>
</evidence>
<dbReference type="Proteomes" id="UP001202867">
    <property type="component" value="Unassembled WGS sequence"/>
</dbReference>
<dbReference type="PROSITE" id="PS50928">
    <property type="entry name" value="ABC_TM1"/>
    <property type="match status" value="1"/>
</dbReference>
<evidence type="ECO:0000256" key="4">
    <source>
        <dbReference type="ARBA" id="ARBA00022475"/>
    </source>
</evidence>
<keyword evidence="4" id="KW-1003">Cell membrane</keyword>
<dbReference type="PANTHER" id="PTHR43848">
    <property type="entry name" value="PUTRESCINE TRANSPORT SYSTEM PERMEASE PROTEIN POTI"/>
    <property type="match status" value="1"/>
</dbReference>
<dbReference type="SUPFAM" id="SSF161098">
    <property type="entry name" value="MetI-like"/>
    <property type="match status" value="1"/>
</dbReference>
<feature type="transmembrane region" description="Helical" evidence="8">
    <location>
        <begin position="104"/>
        <end position="126"/>
    </location>
</feature>
<keyword evidence="7 8" id="KW-0472">Membrane</keyword>
<dbReference type="Gene3D" id="1.10.3720.10">
    <property type="entry name" value="MetI-like"/>
    <property type="match status" value="1"/>
</dbReference>
<keyword evidence="3 8" id="KW-0813">Transport</keyword>
<proteinExistence type="inferred from homology"/>
<organism evidence="10 11">
    <name type="scientific">Ancylobacter koreensis</name>
    <dbReference type="NCBI Taxonomy" id="266121"/>
    <lineage>
        <taxon>Bacteria</taxon>
        <taxon>Pseudomonadati</taxon>
        <taxon>Pseudomonadota</taxon>
        <taxon>Alphaproteobacteria</taxon>
        <taxon>Hyphomicrobiales</taxon>
        <taxon>Xanthobacteraceae</taxon>
        <taxon>Ancylobacter</taxon>
    </lineage>
</organism>
<dbReference type="Pfam" id="PF00528">
    <property type="entry name" value="BPD_transp_1"/>
    <property type="match status" value="1"/>
</dbReference>
<dbReference type="RefSeq" id="WP_247198072.1">
    <property type="nucleotide sequence ID" value="NZ_JALKCG010000001.1"/>
</dbReference>
<keyword evidence="11" id="KW-1185">Reference proteome</keyword>
<evidence type="ECO:0000256" key="8">
    <source>
        <dbReference type="RuleBase" id="RU363032"/>
    </source>
</evidence>
<evidence type="ECO:0000313" key="11">
    <source>
        <dbReference type="Proteomes" id="UP001202867"/>
    </source>
</evidence>
<feature type="transmembrane region" description="Helical" evidence="8">
    <location>
        <begin position="192"/>
        <end position="217"/>
    </location>
</feature>